<gene>
    <name evidence="1" type="ordered locus">mru_0942</name>
</gene>
<sequence length="226" mass="25926">MEADFSLVNENDDLQDLFSKYGALALEKQENLSKLVGDSEPELDIENGIVKFGDKEFPIQLLGFLDPDEDTWSWAWDNEEIGFPEELIEEAKEVKEFGEDQNIVQFKQSMFAASFEEAHILSMTVSSIFGDDAYCGVNYGNFVFFVTIKSDEIPSSEGPEEFSNIFNEFHRRFEVNHLKALESYAMLKGYEYKYRDDFALVKIGDNRVVVGLTERKNVQSIKFILA</sequence>
<dbReference type="InterPro" id="IPR049249">
    <property type="entry name" value="DUF6882"/>
</dbReference>
<reference evidence="1 2" key="1">
    <citation type="journal article" date="2010" name="PLoS ONE">
        <title>The genome sequence of the rumen methanogen Methanobrevibacter ruminantium reveals new possibilities for controlling ruminant methane emissions.</title>
        <authorList>
            <person name="Leahy S.C."/>
            <person name="Kelly W.J."/>
            <person name="Altermann E."/>
            <person name="Ronimus R.S."/>
            <person name="Yeoman C.J."/>
            <person name="Pacheco D.M."/>
            <person name="Li D."/>
            <person name="Kong Z."/>
            <person name="McTavish S."/>
            <person name="Sang C."/>
            <person name="Lambie S.C."/>
            <person name="Janssen P.H."/>
            <person name="Dey D."/>
            <person name="Attwood G.T."/>
        </authorList>
    </citation>
    <scope>NUCLEOTIDE SEQUENCE [LARGE SCALE GENOMIC DNA]</scope>
    <source>
        <strain evidence="2">ATCC 35063 / DSM 1093 / JCM 13430 / OCM 146 / M1</strain>
    </source>
</reference>
<keyword evidence="2" id="KW-1185">Reference proteome</keyword>
<evidence type="ECO:0000313" key="1">
    <source>
        <dbReference type="EMBL" id="ADC46793.1"/>
    </source>
</evidence>
<dbReference type="GeneID" id="8770594"/>
<dbReference type="STRING" id="634498.mru_0942"/>
<dbReference type="AlphaFoldDB" id="D3E2N2"/>
<dbReference type="OrthoDB" id="76345at2157"/>
<protein>
    <submittedName>
        <fullName evidence="1">Uncharacterized protein</fullName>
    </submittedName>
</protein>
<evidence type="ECO:0000313" key="2">
    <source>
        <dbReference type="Proteomes" id="UP000008680"/>
    </source>
</evidence>
<dbReference type="KEGG" id="mru:mru_0942"/>
<dbReference type="PATRIC" id="fig|634498.28.peg.944"/>
<dbReference type="EMBL" id="CP001719">
    <property type="protein sequence ID" value="ADC46793.1"/>
    <property type="molecule type" value="Genomic_DNA"/>
</dbReference>
<name>D3E2N2_METRM</name>
<dbReference type="Proteomes" id="UP000008680">
    <property type="component" value="Chromosome"/>
</dbReference>
<dbReference type="RefSeq" id="WP_012955744.1">
    <property type="nucleotide sequence ID" value="NC_013790.1"/>
</dbReference>
<dbReference type="eggNOG" id="arCOG12640">
    <property type="taxonomic scope" value="Archaea"/>
</dbReference>
<organism evidence="1 2">
    <name type="scientific">Methanobrevibacter ruminantium (strain ATCC 35063 / DSM 1093 / JCM 13430 / OCM 146 / M1)</name>
    <name type="common">Methanobacterium ruminantium</name>
    <dbReference type="NCBI Taxonomy" id="634498"/>
    <lineage>
        <taxon>Archaea</taxon>
        <taxon>Methanobacteriati</taxon>
        <taxon>Methanobacteriota</taxon>
        <taxon>Methanomada group</taxon>
        <taxon>Methanobacteria</taxon>
        <taxon>Methanobacteriales</taxon>
        <taxon>Methanobacteriaceae</taxon>
        <taxon>Methanobrevibacter</taxon>
    </lineage>
</organism>
<proteinExistence type="predicted"/>
<accession>D3E2N2</accession>
<dbReference type="HOGENOM" id="CLU_102859_1_0_2"/>
<dbReference type="Pfam" id="PF21813">
    <property type="entry name" value="DUF6882"/>
    <property type="match status" value="1"/>
</dbReference>